<dbReference type="Pfam" id="PF13241">
    <property type="entry name" value="NAD_binding_7"/>
    <property type="match status" value="1"/>
</dbReference>
<keyword evidence="5" id="KW-0627">Porphyrin biosynthesis</keyword>
<dbReference type="EMBL" id="NIQC01000015">
    <property type="protein sequence ID" value="OWZ83590.1"/>
    <property type="molecule type" value="Genomic_DNA"/>
</dbReference>
<sequence length="224" mass="26070">MVRRFFLSKLYPIFLNLKAKACLIVGGGKVATRKVKSLLESEANITVISPEVTDQLLNWYNKNLIIWKSKQFDLDDVKKYNLIYACTNDDDLNKEIAKFAKRYDKFVNIATSLEDSNFIVPSKLERGDLSLAISTQGKCPVLAKKVRKDLEAQFDNQWDKYLYFITNFRSRLKNQISCVNKRKRILNEVVRKVSPDDMIEDLDRHDLEVWVDDIIKKLSEGKKL</sequence>
<evidence type="ECO:0000256" key="4">
    <source>
        <dbReference type="ARBA" id="ARBA00023027"/>
    </source>
</evidence>
<comment type="caution">
    <text evidence="8">The sequence shown here is derived from an EMBL/GenBank/DDBJ whole genome shotgun (WGS) entry which is preliminary data.</text>
</comment>
<dbReference type="SUPFAM" id="SSF51735">
    <property type="entry name" value="NAD(P)-binding Rossmann-fold domains"/>
    <property type="match status" value="1"/>
</dbReference>
<dbReference type="GO" id="GO:0043115">
    <property type="term" value="F:precorrin-2 dehydrogenase activity"/>
    <property type="evidence" value="ECO:0007669"/>
    <property type="project" value="UniProtKB-EC"/>
</dbReference>
<evidence type="ECO:0000256" key="5">
    <source>
        <dbReference type="ARBA" id="ARBA00023244"/>
    </source>
</evidence>
<accession>A0A226BZP1</accession>
<dbReference type="Pfam" id="PF14824">
    <property type="entry name" value="Sirohm_synth_M"/>
    <property type="match status" value="1"/>
</dbReference>
<dbReference type="InterPro" id="IPR028161">
    <property type="entry name" value="Met8-like"/>
</dbReference>
<keyword evidence="9" id="KW-1185">Reference proteome</keyword>
<dbReference type="PANTHER" id="PTHR35330:SF1">
    <property type="entry name" value="SIROHEME BIOSYNTHESIS PROTEIN MET8"/>
    <property type="match status" value="1"/>
</dbReference>
<feature type="domain" description="Siroheme synthase central" evidence="7">
    <location>
        <begin position="126"/>
        <end position="153"/>
    </location>
</feature>
<dbReference type="PANTHER" id="PTHR35330">
    <property type="entry name" value="SIROHEME BIOSYNTHESIS PROTEIN MET8"/>
    <property type="match status" value="1"/>
</dbReference>
<evidence type="ECO:0000256" key="1">
    <source>
        <dbReference type="ARBA" id="ARBA00005010"/>
    </source>
</evidence>
<dbReference type="UniPathway" id="UPA00262">
    <property type="reaction ID" value="UER00222"/>
</dbReference>
<keyword evidence="4" id="KW-0520">NAD</keyword>
<gene>
    <name evidence="8" type="ORF">CDO51_07720</name>
</gene>
<dbReference type="SUPFAM" id="SSF75615">
    <property type="entry name" value="Siroheme synthase middle domains-like"/>
    <property type="match status" value="1"/>
</dbReference>
<dbReference type="GO" id="GO:0004325">
    <property type="term" value="F:ferrochelatase activity"/>
    <property type="evidence" value="ECO:0007669"/>
    <property type="project" value="InterPro"/>
</dbReference>
<dbReference type="EC" id="1.3.1.76" evidence="2"/>
<evidence type="ECO:0000259" key="7">
    <source>
        <dbReference type="Pfam" id="PF14824"/>
    </source>
</evidence>
<dbReference type="InterPro" id="IPR036291">
    <property type="entry name" value="NAD(P)-bd_dom_sf"/>
</dbReference>
<organism evidence="8 9">
    <name type="scientific">Natranaerobius trueperi</name>
    <dbReference type="NCBI Taxonomy" id="759412"/>
    <lineage>
        <taxon>Bacteria</taxon>
        <taxon>Bacillati</taxon>
        <taxon>Bacillota</taxon>
        <taxon>Clostridia</taxon>
        <taxon>Natranaerobiales</taxon>
        <taxon>Natranaerobiaceae</taxon>
        <taxon>Natranaerobius</taxon>
    </lineage>
</organism>
<evidence type="ECO:0000256" key="3">
    <source>
        <dbReference type="ARBA" id="ARBA00023002"/>
    </source>
</evidence>
<keyword evidence="3" id="KW-0560">Oxidoreductase</keyword>
<comment type="pathway">
    <text evidence="1">Porphyrin-containing compound metabolism; siroheme biosynthesis; sirohydrochlorin from precorrin-2: step 1/1.</text>
</comment>
<dbReference type="Gene3D" id="1.10.8.610">
    <property type="entry name" value="SirC, precorrin-2 dehydrogenase, C-terminal helical domain-like"/>
    <property type="match status" value="1"/>
</dbReference>
<reference evidence="8 9" key="1">
    <citation type="submission" date="2017-06" db="EMBL/GenBank/DDBJ databases">
        <title>Draft Genome Sequence of Natranaerobius trueperi halophilic, alkalithermophilic bacteria from soda lakes.</title>
        <authorList>
            <person name="Zhao B."/>
        </authorList>
    </citation>
    <scope>NUCLEOTIDE SEQUENCE [LARGE SCALE GENOMIC DNA]</scope>
    <source>
        <strain evidence="8 9">DSM 18760</strain>
    </source>
</reference>
<dbReference type="AlphaFoldDB" id="A0A226BZP1"/>
<evidence type="ECO:0000256" key="6">
    <source>
        <dbReference type="ARBA" id="ARBA00047561"/>
    </source>
</evidence>
<dbReference type="InterPro" id="IPR042518">
    <property type="entry name" value="SirC_C"/>
</dbReference>
<dbReference type="Gene3D" id="3.40.50.720">
    <property type="entry name" value="NAD(P)-binding Rossmann-like Domain"/>
    <property type="match status" value="1"/>
</dbReference>
<comment type="catalytic activity">
    <reaction evidence="6">
        <text>precorrin-2 + NAD(+) = sirohydrochlorin + NADH + 2 H(+)</text>
        <dbReference type="Rhea" id="RHEA:15613"/>
        <dbReference type="ChEBI" id="CHEBI:15378"/>
        <dbReference type="ChEBI" id="CHEBI:57540"/>
        <dbReference type="ChEBI" id="CHEBI:57945"/>
        <dbReference type="ChEBI" id="CHEBI:58351"/>
        <dbReference type="ChEBI" id="CHEBI:58827"/>
        <dbReference type="EC" id="1.3.1.76"/>
    </reaction>
</comment>
<proteinExistence type="predicted"/>
<evidence type="ECO:0000313" key="9">
    <source>
        <dbReference type="Proteomes" id="UP000214588"/>
    </source>
</evidence>
<dbReference type="InterPro" id="IPR006367">
    <property type="entry name" value="Sirohaem_synthase_N"/>
</dbReference>
<protein>
    <recommendedName>
        <fullName evidence="2">precorrin-2 dehydrogenase</fullName>
        <ecNumber evidence="2">1.3.1.76</ecNumber>
    </recommendedName>
</protein>
<dbReference type="Proteomes" id="UP000214588">
    <property type="component" value="Unassembled WGS sequence"/>
</dbReference>
<name>A0A226BZP1_9FIRM</name>
<evidence type="ECO:0000256" key="2">
    <source>
        <dbReference type="ARBA" id="ARBA00012400"/>
    </source>
</evidence>
<evidence type="ECO:0000313" key="8">
    <source>
        <dbReference type="EMBL" id="OWZ83590.1"/>
    </source>
</evidence>
<dbReference type="NCBIfam" id="TIGR01470">
    <property type="entry name" value="cysG_Nterm"/>
    <property type="match status" value="1"/>
</dbReference>
<dbReference type="GO" id="GO:0019354">
    <property type="term" value="P:siroheme biosynthetic process"/>
    <property type="evidence" value="ECO:0007669"/>
    <property type="project" value="UniProtKB-UniPathway"/>
</dbReference>
<dbReference type="InterPro" id="IPR028281">
    <property type="entry name" value="Sirohaem_synthase_central"/>
</dbReference>